<accession>A0ABY6DQR9</accession>
<keyword evidence="2" id="KW-1185">Reference proteome</keyword>
<proteinExistence type="predicted"/>
<evidence type="ECO:0000313" key="1">
    <source>
        <dbReference type="EMBL" id="UXY16700.1"/>
    </source>
</evidence>
<protein>
    <recommendedName>
        <fullName evidence="3">Transposase</fullName>
    </recommendedName>
</protein>
<name>A0ABY6DQR9_9NEIS</name>
<dbReference type="RefSeq" id="WP_263126085.1">
    <property type="nucleotide sequence ID" value="NZ_CP106753.1"/>
</dbReference>
<reference evidence="1" key="1">
    <citation type="submission" date="2022-10" db="EMBL/GenBank/DDBJ databases">
        <title>Chitiniphilus purpureus sp. nov., a novel chitin-degrading bacterium isolated from crawfish pond sediment.</title>
        <authorList>
            <person name="Li K."/>
        </authorList>
    </citation>
    <scope>NUCLEOTIDE SEQUENCE</scope>
    <source>
        <strain evidence="1">CD1</strain>
    </source>
</reference>
<organism evidence="1 2">
    <name type="scientific">Chitiniphilus purpureus</name>
    <dbReference type="NCBI Taxonomy" id="2981137"/>
    <lineage>
        <taxon>Bacteria</taxon>
        <taxon>Pseudomonadati</taxon>
        <taxon>Pseudomonadota</taxon>
        <taxon>Betaproteobacteria</taxon>
        <taxon>Neisseriales</taxon>
        <taxon>Chitinibacteraceae</taxon>
        <taxon>Chitiniphilus</taxon>
    </lineage>
</organism>
<gene>
    <name evidence="1" type="ORF">N8I74_06675</name>
</gene>
<sequence>MFGPDPLFGLDEARERSMRFAFEGAVQGSIGVRDCNRIAAGLLAGLNDEQRVAALAWLLRRISEFSREALARQCCNYRPRGGHWG</sequence>
<evidence type="ECO:0008006" key="3">
    <source>
        <dbReference type="Google" id="ProtNLM"/>
    </source>
</evidence>
<dbReference type="EMBL" id="CP106753">
    <property type="protein sequence ID" value="UXY16700.1"/>
    <property type="molecule type" value="Genomic_DNA"/>
</dbReference>
<dbReference type="Proteomes" id="UP001061302">
    <property type="component" value="Chromosome"/>
</dbReference>
<evidence type="ECO:0000313" key="2">
    <source>
        <dbReference type="Proteomes" id="UP001061302"/>
    </source>
</evidence>